<feature type="chain" id="PRO_5046655659" evidence="2">
    <location>
        <begin position="22"/>
        <end position="109"/>
    </location>
</feature>
<organism evidence="3 4">
    <name type="scientific">Prorocentrum cordatum</name>
    <dbReference type="NCBI Taxonomy" id="2364126"/>
    <lineage>
        <taxon>Eukaryota</taxon>
        <taxon>Sar</taxon>
        <taxon>Alveolata</taxon>
        <taxon>Dinophyceae</taxon>
        <taxon>Prorocentrales</taxon>
        <taxon>Prorocentraceae</taxon>
        <taxon>Prorocentrum</taxon>
    </lineage>
</organism>
<accession>A0ABN9UV21</accession>
<comment type="caution">
    <text evidence="3">The sequence shown here is derived from an EMBL/GenBank/DDBJ whole genome shotgun (WGS) entry which is preliminary data.</text>
</comment>
<dbReference type="EMBL" id="CAUYUJ010016304">
    <property type="protein sequence ID" value="CAK0863832.1"/>
    <property type="molecule type" value="Genomic_DNA"/>
</dbReference>
<feature type="region of interest" description="Disordered" evidence="1">
    <location>
        <begin position="71"/>
        <end position="109"/>
    </location>
</feature>
<feature type="signal peptide" evidence="2">
    <location>
        <begin position="1"/>
        <end position="21"/>
    </location>
</feature>
<name>A0ABN9UV21_9DINO</name>
<proteinExistence type="predicted"/>
<evidence type="ECO:0000256" key="2">
    <source>
        <dbReference type="SAM" id="SignalP"/>
    </source>
</evidence>
<evidence type="ECO:0000313" key="3">
    <source>
        <dbReference type="EMBL" id="CAK0863832.1"/>
    </source>
</evidence>
<evidence type="ECO:0000313" key="4">
    <source>
        <dbReference type="Proteomes" id="UP001189429"/>
    </source>
</evidence>
<feature type="compositionally biased region" description="Basic residues" evidence="1">
    <location>
        <begin position="73"/>
        <end position="99"/>
    </location>
</feature>
<reference evidence="3" key="1">
    <citation type="submission" date="2023-10" db="EMBL/GenBank/DDBJ databases">
        <authorList>
            <person name="Chen Y."/>
            <person name="Shah S."/>
            <person name="Dougan E. K."/>
            <person name="Thang M."/>
            <person name="Chan C."/>
        </authorList>
    </citation>
    <scope>NUCLEOTIDE SEQUENCE [LARGE SCALE GENOMIC DNA]</scope>
</reference>
<evidence type="ECO:0000256" key="1">
    <source>
        <dbReference type="SAM" id="MobiDB-lite"/>
    </source>
</evidence>
<protein>
    <submittedName>
        <fullName evidence="3">Uncharacterized protein</fullName>
    </submittedName>
</protein>
<keyword evidence="4" id="KW-1185">Reference proteome</keyword>
<keyword evidence="2" id="KW-0732">Signal</keyword>
<gene>
    <name evidence="3" type="ORF">PCOR1329_LOCUS51873</name>
</gene>
<sequence length="109" mass="12181">MAPRLALALVLLAVAPSTAAAAATDTTINPVRKVVTLLQKMQKAVQEEGEREQELFDTSSSVTARLAVGTCRRVSRQPRRSCPRWPRRSRATPRRRPRWRPVSPRPSPT</sequence>
<dbReference type="Proteomes" id="UP001189429">
    <property type="component" value="Unassembled WGS sequence"/>
</dbReference>